<dbReference type="PANTHER" id="PTHR44068:SF1">
    <property type="entry name" value="HYPOTHETICAL LOC100005854"/>
    <property type="match status" value="1"/>
</dbReference>
<accession>A0A233V2Y9</accession>
<keyword evidence="3" id="KW-0489">Methyltransferase</keyword>
<dbReference type="GO" id="GO:0032259">
    <property type="term" value="P:methylation"/>
    <property type="evidence" value="ECO:0007669"/>
    <property type="project" value="UniProtKB-KW"/>
</dbReference>
<dbReference type="Pfam" id="PF08241">
    <property type="entry name" value="Methyltransf_11"/>
    <property type="match status" value="1"/>
</dbReference>
<evidence type="ECO:0000259" key="2">
    <source>
        <dbReference type="Pfam" id="PF08241"/>
    </source>
</evidence>
<reference evidence="4" key="1">
    <citation type="submission" date="2017-04" db="EMBL/GenBank/DDBJ databases">
        <title>Finegoldia magna isolated from orthopedic joint implant-associated infections.</title>
        <authorList>
            <person name="Bjorklund S."/>
            <person name="Bruggemann H."/>
            <person name="Jensen A."/>
            <person name="Hellmark B."/>
            <person name="Soderquist B."/>
        </authorList>
    </citation>
    <scope>NUCLEOTIDE SEQUENCE [LARGE SCALE GENOMIC DNA]</scope>
    <source>
        <strain evidence="4">CCUG 54800</strain>
    </source>
</reference>
<keyword evidence="1 3" id="KW-0808">Transferase</keyword>
<dbReference type="InterPro" id="IPR050447">
    <property type="entry name" value="Erg6_SMT_methyltransf"/>
</dbReference>
<dbReference type="EMBL" id="NDYC01000037">
    <property type="protein sequence ID" value="OXZ26713.1"/>
    <property type="molecule type" value="Genomic_DNA"/>
</dbReference>
<evidence type="ECO:0000256" key="1">
    <source>
        <dbReference type="ARBA" id="ARBA00022679"/>
    </source>
</evidence>
<dbReference type="SUPFAM" id="SSF53335">
    <property type="entry name" value="S-adenosyl-L-methionine-dependent methyltransferases"/>
    <property type="match status" value="1"/>
</dbReference>
<dbReference type="GO" id="GO:0003838">
    <property type="term" value="F:sterol 24-C-methyltransferase activity"/>
    <property type="evidence" value="ECO:0007669"/>
    <property type="project" value="TreeGrafter"/>
</dbReference>
<dbReference type="Gene3D" id="3.40.50.150">
    <property type="entry name" value="Vaccinia Virus protein VP39"/>
    <property type="match status" value="1"/>
</dbReference>
<name>A0A233V2Y9_FINMA</name>
<dbReference type="Proteomes" id="UP000215413">
    <property type="component" value="Unassembled WGS sequence"/>
</dbReference>
<evidence type="ECO:0000313" key="4">
    <source>
        <dbReference type="Proteomes" id="UP000215413"/>
    </source>
</evidence>
<gene>
    <name evidence="3" type="ORF">B9N49_07715</name>
</gene>
<comment type="caution">
    <text evidence="3">The sequence shown here is derived from an EMBL/GenBank/DDBJ whole genome shotgun (WGS) entry which is preliminary data.</text>
</comment>
<dbReference type="AlphaFoldDB" id="A0A233V2Y9"/>
<evidence type="ECO:0000313" key="3">
    <source>
        <dbReference type="EMBL" id="OXZ26713.1"/>
    </source>
</evidence>
<dbReference type="RefSeq" id="WP_094206223.1">
    <property type="nucleotide sequence ID" value="NZ_NDYC01000037.1"/>
</dbReference>
<dbReference type="GO" id="GO:0016126">
    <property type="term" value="P:sterol biosynthetic process"/>
    <property type="evidence" value="ECO:0007669"/>
    <property type="project" value="TreeGrafter"/>
</dbReference>
<dbReference type="InterPro" id="IPR013216">
    <property type="entry name" value="Methyltransf_11"/>
</dbReference>
<organism evidence="3 4">
    <name type="scientific">Finegoldia magna</name>
    <name type="common">Peptostreptococcus magnus</name>
    <dbReference type="NCBI Taxonomy" id="1260"/>
    <lineage>
        <taxon>Bacteria</taxon>
        <taxon>Bacillati</taxon>
        <taxon>Bacillota</taxon>
        <taxon>Tissierellia</taxon>
        <taxon>Tissierellales</taxon>
        <taxon>Peptoniphilaceae</taxon>
        <taxon>Finegoldia</taxon>
    </lineage>
</organism>
<protein>
    <submittedName>
        <fullName evidence="3">SAM-dependent methyltransferase</fullName>
    </submittedName>
</protein>
<dbReference type="InterPro" id="IPR029063">
    <property type="entry name" value="SAM-dependent_MTases_sf"/>
</dbReference>
<feature type="domain" description="Methyltransferase type 11" evidence="2">
    <location>
        <begin position="49"/>
        <end position="146"/>
    </location>
</feature>
<dbReference type="CDD" id="cd02440">
    <property type="entry name" value="AdoMet_MTases"/>
    <property type="match status" value="1"/>
</dbReference>
<sequence>MFKRFFENFRKPKDNFGGRFMLKSMNKGHEKLASWGRSYINIENDYIVLDLGCGGGRNIEYFLTKAKKVYGIDHSETSVKMASEINKEAIESGRCEISLGDVKNLLFEDESIDIVTAFETIYFWNDIEECFKEIYRVLKKGGQFLICNEVSSMKRRDVKKLAHMIEMEVYTPDDLTRMLGKLGFNFEYHLDRKQQVVFIARK</sequence>
<proteinExistence type="predicted"/>
<dbReference type="PANTHER" id="PTHR44068">
    <property type="entry name" value="ZGC:194242"/>
    <property type="match status" value="1"/>
</dbReference>